<sequence>MSGSLSHRLILAACAWVIALTVLGGLVLTFAFQRAATASFDVALNDQLRELVAGLTTAGAGQWQLSQPPGDSRYGDIYSGRYWQVEDQEGRRERSRSLWDSRLATCPAGPAGGPEWLSPEGPDGRPLRAIRQRIALPRRTQPVCVQVAVSRAALDAEIAQFTRTLVLALAVLAGGLLVAVWLQVSFGLRPLRRLAGQVRAVREGRADRIDGRHPVEIQPVVDELDAVLAHNRRLVERARSSSADLAHALKTPLSVMAAEVQRPGEDWRGTVDRQLQRMQALVQRHLGRAAVVGAGSGRRTPVRPVLEDLLGAMRRIHAARGIAFHCTAGDDAVFIGEREDLEELLGNLLDNAGKWARSRVDVEVAQDRDGLRIRIGDDGPGLTPAQREAATERGRRFDERAPGSGLGLGIVDDIAGSYDGHLRLDAGASGGLLAELWFPMPATNAA</sequence>
<dbReference type="Pfam" id="PF08521">
    <property type="entry name" value="2CSK_N"/>
    <property type="match status" value="1"/>
</dbReference>
<evidence type="ECO:0000256" key="10">
    <source>
        <dbReference type="ARBA" id="ARBA00023136"/>
    </source>
</evidence>
<dbReference type="InterPro" id="IPR036890">
    <property type="entry name" value="HATPase_C_sf"/>
</dbReference>
<keyword evidence="6 12" id="KW-0812">Transmembrane</keyword>
<evidence type="ECO:0000256" key="1">
    <source>
        <dbReference type="ARBA" id="ARBA00000085"/>
    </source>
</evidence>
<keyword evidence="8 12" id="KW-1133">Transmembrane helix</keyword>
<keyword evidence="16" id="KW-1185">Reference proteome</keyword>
<evidence type="ECO:0000259" key="14">
    <source>
        <dbReference type="PROSITE" id="PS50885"/>
    </source>
</evidence>
<comment type="caution">
    <text evidence="15">The sequence shown here is derived from an EMBL/GenBank/DDBJ whole genome shotgun (WGS) entry which is preliminary data.</text>
</comment>
<dbReference type="Proteomes" id="UP000294599">
    <property type="component" value="Unassembled WGS sequence"/>
</dbReference>
<evidence type="ECO:0000313" key="15">
    <source>
        <dbReference type="EMBL" id="TCS92073.1"/>
    </source>
</evidence>
<dbReference type="EC" id="2.7.13.3" evidence="3"/>
<keyword evidence="4" id="KW-0597">Phosphoprotein</keyword>
<dbReference type="Gene3D" id="3.30.565.10">
    <property type="entry name" value="Histidine kinase-like ATPase, C-terminal domain"/>
    <property type="match status" value="1"/>
</dbReference>
<keyword evidence="5" id="KW-0808">Transferase</keyword>
<dbReference type="GO" id="GO:0004673">
    <property type="term" value="F:protein histidine kinase activity"/>
    <property type="evidence" value="ECO:0007669"/>
    <property type="project" value="UniProtKB-EC"/>
</dbReference>
<evidence type="ECO:0000256" key="7">
    <source>
        <dbReference type="ARBA" id="ARBA00022777"/>
    </source>
</evidence>
<keyword evidence="9" id="KW-0902">Two-component regulatory system</keyword>
<feature type="region of interest" description="Disordered" evidence="11">
    <location>
        <begin position="377"/>
        <end position="401"/>
    </location>
</feature>
<dbReference type="AlphaFoldDB" id="A0A4S3L176"/>
<evidence type="ECO:0000256" key="4">
    <source>
        <dbReference type="ARBA" id="ARBA00022553"/>
    </source>
</evidence>
<dbReference type="GO" id="GO:0000160">
    <property type="term" value="P:phosphorelay signal transduction system"/>
    <property type="evidence" value="ECO:0007669"/>
    <property type="project" value="UniProtKB-KW"/>
</dbReference>
<evidence type="ECO:0000259" key="13">
    <source>
        <dbReference type="PROSITE" id="PS50109"/>
    </source>
</evidence>
<evidence type="ECO:0000313" key="16">
    <source>
        <dbReference type="Proteomes" id="UP000294599"/>
    </source>
</evidence>
<keyword evidence="10 12" id="KW-0472">Membrane</keyword>
<dbReference type="InterPro" id="IPR004358">
    <property type="entry name" value="Sig_transdc_His_kin-like_C"/>
</dbReference>
<protein>
    <recommendedName>
        <fullName evidence="3">histidine kinase</fullName>
        <ecNumber evidence="3">2.7.13.3</ecNumber>
    </recommendedName>
</protein>
<evidence type="ECO:0000256" key="12">
    <source>
        <dbReference type="SAM" id="Phobius"/>
    </source>
</evidence>
<evidence type="ECO:0000256" key="3">
    <source>
        <dbReference type="ARBA" id="ARBA00012438"/>
    </source>
</evidence>
<accession>A0A4S3L176</accession>
<comment type="subcellular location">
    <subcellularLocation>
        <location evidence="2">Membrane</location>
    </subcellularLocation>
</comment>
<gene>
    <name evidence="15" type="ORF">EDC25_1404</name>
</gene>
<evidence type="ECO:0000256" key="6">
    <source>
        <dbReference type="ARBA" id="ARBA00022692"/>
    </source>
</evidence>
<dbReference type="Gene3D" id="1.10.287.130">
    <property type="match status" value="1"/>
</dbReference>
<dbReference type="SUPFAM" id="SSF55874">
    <property type="entry name" value="ATPase domain of HSP90 chaperone/DNA topoisomerase II/histidine kinase"/>
    <property type="match status" value="1"/>
</dbReference>
<reference evidence="15 16" key="1">
    <citation type="submission" date="2019-03" db="EMBL/GenBank/DDBJ databases">
        <title>Genomic Encyclopedia of Type Strains, Phase IV (KMG-IV): sequencing the most valuable type-strain genomes for metagenomic binning, comparative biology and taxonomic classification.</title>
        <authorList>
            <person name="Goeker M."/>
        </authorList>
    </citation>
    <scope>NUCLEOTIDE SEQUENCE [LARGE SCALE GENOMIC DNA]</scope>
    <source>
        <strain evidence="15 16">DSM 21944</strain>
    </source>
</reference>
<dbReference type="InterPro" id="IPR003594">
    <property type="entry name" value="HATPase_dom"/>
</dbReference>
<dbReference type="EMBL" id="SMAF01000040">
    <property type="protein sequence ID" value="TCS92073.1"/>
    <property type="molecule type" value="Genomic_DNA"/>
</dbReference>
<dbReference type="SMART" id="SM00387">
    <property type="entry name" value="HATPase_c"/>
    <property type="match status" value="1"/>
</dbReference>
<evidence type="ECO:0000256" key="2">
    <source>
        <dbReference type="ARBA" id="ARBA00004370"/>
    </source>
</evidence>
<dbReference type="PRINTS" id="PR00344">
    <property type="entry name" value="BCTRLSENSOR"/>
</dbReference>
<dbReference type="InterPro" id="IPR003660">
    <property type="entry name" value="HAMP_dom"/>
</dbReference>
<name>A0A4S3L176_9GAMM</name>
<dbReference type="PANTHER" id="PTHR45436">
    <property type="entry name" value="SENSOR HISTIDINE KINASE YKOH"/>
    <property type="match status" value="1"/>
</dbReference>
<dbReference type="GO" id="GO:0005886">
    <property type="term" value="C:plasma membrane"/>
    <property type="evidence" value="ECO:0007669"/>
    <property type="project" value="TreeGrafter"/>
</dbReference>
<dbReference type="InterPro" id="IPR050428">
    <property type="entry name" value="TCS_sensor_his_kinase"/>
</dbReference>
<dbReference type="RefSeq" id="WP_123523072.1">
    <property type="nucleotide sequence ID" value="NZ_JBHLWF010000012.1"/>
</dbReference>
<proteinExistence type="predicted"/>
<dbReference type="PROSITE" id="PS50109">
    <property type="entry name" value="HIS_KIN"/>
    <property type="match status" value="1"/>
</dbReference>
<evidence type="ECO:0000256" key="5">
    <source>
        <dbReference type="ARBA" id="ARBA00022679"/>
    </source>
</evidence>
<comment type="catalytic activity">
    <reaction evidence="1">
        <text>ATP + protein L-histidine = ADP + protein N-phospho-L-histidine.</text>
        <dbReference type="EC" id="2.7.13.3"/>
    </reaction>
</comment>
<keyword evidence="7 15" id="KW-0418">Kinase</keyword>
<dbReference type="InterPro" id="IPR013727">
    <property type="entry name" value="2CSK_N"/>
</dbReference>
<dbReference type="PROSITE" id="PS50885">
    <property type="entry name" value="HAMP"/>
    <property type="match status" value="1"/>
</dbReference>
<feature type="transmembrane region" description="Helical" evidence="12">
    <location>
        <begin position="165"/>
        <end position="184"/>
    </location>
</feature>
<dbReference type="PANTHER" id="PTHR45436:SF5">
    <property type="entry name" value="SENSOR HISTIDINE KINASE TRCS"/>
    <property type="match status" value="1"/>
</dbReference>
<evidence type="ECO:0000256" key="9">
    <source>
        <dbReference type="ARBA" id="ARBA00023012"/>
    </source>
</evidence>
<dbReference type="InterPro" id="IPR005467">
    <property type="entry name" value="His_kinase_dom"/>
</dbReference>
<organism evidence="15 16">
    <name type="scientific">Pseudofulvimonas gallinarii</name>
    <dbReference type="NCBI Taxonomy" id="634155"/>
    <lineage>
        <taxon>Bacteria</taxon>
        <taxon>Pseudomonadati</taxon>
        <taxon>Pseudomonadota</taxon>
        <taxon>Gammaproteobacteria</taxon>
        <taxon>Lysobacterales</taxon>
        <taxon>Rhodanobacteraceae</taxon>
        <taxon>Pseudofulvimonas</taxon>
    </lineage>
</organism>
<feature type="domain" description="Histidine kinase" evidence="13">
    <location>
        <begin position="244"/>
        <end position="442"/>
    </location>
</feature>
<evidence type="ECO:0000256" key="8">
    <source>
        <dbReference type="ARBA" id="ARBA00022989"/>
    </source>
</evidence>
<evidence type="ECO:0000256" key="11">
    <source>
        <dbReference type="SAM" id="MobiDB-lite"/>
    </source>
</evidence>
<feature type="compositionally biased region" description="Basic and acidic residues" evidence="11">
    <location>
        <begin position="389"/>
        <end position="401"/>
    </location>
</feature>
<dbReference type="Pfam" id="PF02518">
    <property type="entry name" value="HATPase_c"/>
    <property type="match status" value="1"/>
</dbReference>
<dbReference type="OrthoDB" id="9809567at2"/>
<feature type="domain" description="HAMP" evidence="14">
    <location>
        <begin position="185"/>
        <end position="236"/>
    </location>
</feature>